<dbReference type="Pfam" id="PF13181">
    <property type="entry name" value="TPR_8"/>
    <property type="match status" value="1"/>
</dbReference>
<keyword evidence="2" id="KW-0963">Cytoplasm</keyword>
<keyword evidence="8" id="KW-1185">Reference proteome</keyword>
<comment type="subcellular location">
    <subcellularLocation>
        <location evidence="1">Cytoplasm</location>
    </subcellularLocation>
</comment>
<dbReference type="InterPro" id="IPR051476">
    <property type="entry name" value="Bac_ResReg_Asp_Phosphatase"/>
</dbReference>
<comment type="similarity">
    <text evidence="5">Belongs to the Rap family.</text>
</comment>
<dbReference type="Pfam" id="PF13424">
    <property type="entry name" value="TPR_12"/>
    <property type="match status" value="1"/>
</dbReference>
<dbReference type="InterPro" id="IPR011990">
    <property type="entry name" value="TPR-like_helical_dom_sf"/>
</dbReference>
<comment type="caution">
    <text evidence="7">The sequence shown here is derived from an EMBL/GenBank/DDBJ whole genome shotgun (WGS) entry which is preliminary data.</text>
</comment>
<evidence type="ECO:0000313" key="7">
    <source>
        <dbReference type="EMBL" id="MDY0406060.1"/>
    </source>
</evidence>
<dbReference type="Gene3D" id="1.25.40.10">
    <property type="entry name" value="Tetratricopeptide repeat domain"/>
    <property type="match status" value="2"/>
</dbReference>
<dbReference type="InterPro" id="IPR019734">
    <property type="entry name" value="TPR_rpt"/>
</dbReference>
<dbReference type="RefSeq" id="WP_306067437.1">
    <property type="nucleotide sequence ID" value="NZ_JAROCA020000001.1"/>
</dbReference>
<organism evidence="7 8">
    <name type="scientific">Tigheibacillus jepli</name>
    <dbReference type="NCBI Taxonomy" id="3035914"/>
    <lineage>
        <taxon>Bacteria</taxon>
        <taxon>Bacillati</taxon>
        <taxon>Bacillota</taxon>
        <taxon>Bacilli</taxon>
        <taxon>Bacillales</taxon>
        <taxon>Bacillaceae</taxon>
        <taxon>Tigheibacillus</taxon>
    </lineage>
</organism>
<feature type="repeat" description="TPR" evidence="6">
    <location>
        <begin position="135"/>
        <end position="168"/>
    </location>
</feature>
<name>A0ABU5CKQ4_9BACI</name>
<reference evidence="7 8" key="1">
    <citation type="submission" date="2023-10" db="EMBL/GenBank/DDBJ databases">
        <title>179-bfca-hs.</title>
        <authorList>
            <person name="Miliotis G."/>
            <person name="Sengupta P."/>
            <person name="Hameed A."/>
            <person name="Chuvochina M."/>
            <person name="Mcdonagh F."/>
            <person name="Simpson A.C."/>
            <person name="Singh N.K."/>
            <person name="Rekha P.D."/>
            <person name="Raman K."/>
            <person name="Hugenholtz P."/>
            <person name="Venkateswaran K."/>
        </authorList>
    </citation>
    <scope>NUCLEOTIDE SEQUENCE [LARGE SCALE GENOMIC DNA]</scope>
    <source>
        <strain evidence="7 8">179-BFC-A-HS</strain>
    </source>
</reference>
<feature type="repeat" description="TPR" evidence="6">
    <location>
        <begin position="259"/>
        <end position="292"/>
    </location>
</feature>
<evidence type="ECO:0000256" key="2">
    <source>
        <dbReference type="ARBA" id="ARBA00022490"/>
    </source>
</evidence>
<dbReference type="EMBL" id="JAROCA020000001">
    <property type="protein sequence ID" value="MDY0406060.1"/>
    <property type="molecule type" value="Genomic_DNA"/>
</dbReference>
<accession>A0ABU5CKQ4</accession>
<dbReference type="Pfam" id="PF13374">
    <property type="entry name" value="TPR_10"/>
    <property type="match status" value="1"/>
</dbReference>
<keyword evidence="3" id="KW-0677">Repeat</keyword>
<evidence type="ECO:0000313" key="8">
    <source>
        <dbReference type="Proteomes" id="UP001228376"/>
    </source>
</evidence>
<protein>
    <submittedName>
        <fullName evidence="7">Tetratricopeptide repeat protein</fullName>
    </submittedName>
</protein>
<keyword evidence="4 6" id="KW-0802">TPR repeat</keyword>
<evidence type="ECO:0000256" key="1">
    <source>
        <dbReference type="ARBA" id="ARBA00004496"/>
    </source>
</evidence>
<sequence>MPNMEILDVAKQLEDAATDDTKHAISHIVDELRQNHFVNVLDKIAELRDHYHLDETLNKHLQWAASLCHAQLAEYEKAAAINRQLFSEADLHDAQELLLLSELAFMSDYKLARRIATAAVKELEDEDYSNRRELARGYLVLGEAEENLEKYPRAAKYYRKALDCFQTNDKRENQMITFLHFKIGMIYAAIGKKDEAVAFHQKVVQSAEAGNQRKLRIHSLISIGKIYGSKEDNEAAANYLRQALEVIEGSALQDTFVHAEALTEMAFYYFDQALLDEALPLYEQAINIYEKNESTQKRKLGMVYMQCAYCLEHKKHADIARAGNMYEKAIIALEQGEDMELFENALADVISFFDQHYPKKKRKYENQFVALTKKMQGL</sequence>
<dbReference type="SUPFAM" id="SSF48452">
    <property type="entry name" value="TPR-like"/>
    <property type="match status" value="1"/>
</dbReference>
<evidence type="ECO:0000256" key="4">
    <source>
        <dbReference type="ARBA" id="ARBA00022803"/>
    </source>
</evidence>
<evidence type="ECO:0000256" key="5">
    <source>
        <dbReference type="ARBA" id="ARBA00038253"/>
    </source>
</evidence>
<proteinExistence type="inferred from homology"/>
<dbReference type="PROSITE" id="PS50005">
    <property type="entry name" value="TPR"/>
    <property type="match status" value="2"/>
</dbReference>
<dbReference type="PANTHER" id="PTHR46630">
    <property type="entry name" value="TETRATRICOPEPTIDE REPEAT PROTEIN 29"/>
    <property type="match status" value="1"/>
</dbReference>
<dbReference type="Proteomes" id="UP001228376">
    <property type="component" value="Unassembled WGS sequence"/>
</dbReference>
<dbReference type="SMART" id="SM00028">
    <property type="entry name" value="TPR"/>
    <property type="match status" value="4"/>
</dbReference>
<dbReference type="PANTHER" id="PTHR46630:SF1">
    <property type="entry name" value="TETRATRICOPEPTIDE REPEAT PROTEIN 29"/>
    <property type="match status" value="1"/>
</dbReference>
<evidence type="ECO:0000256" key="6">
    <source>
        <dbReference type="PROSITE-ProRule" id="PRU00339"/>
    </source>
</evidence>
<gene>
    <name evidence="7" type="ORF">P5G51_012265</name>
</gene>
<evidence type="ECO:0000256" key="3">
    <source>
        <dbReference type="ARBA" id="ARBA00022737"/>
    </source>
</evidence>